<comment type="caution">
    <text evidence="5">The sequence shown here is derived from an EMBL/GenBank/DDBJ whole genome shotgun (WGS) entry which is preliminary data.</text>
</comment>
<dbReference type="InterPro" id="IPR014710">
    <property type="entry name" value="RmlC-like_jellyroll"/>
</dbReference>
<dbReference type="InterPro" id="IPR009057">
    <property type="entry name" value="Homeodomain-like_sf"/>
</dbReference>
<evidence type="ECO:0000256" key="3">
    <source>
        <dbReference type="ARBA" id="ARBA00023163"/>
    </source>
</evidence>
<keyword evidence="2" id="KW-0238">DNA-binding</keyword>
<evidence type="ECO:0000313" key="6">
    <source>
        <dbReference type="Proteomes" id="UP001612741"/>
    </source>
</evidence>
<dbReference type="InterPro" id="IPR032783">
    <property type="entry name" value="AraC_lig"/>
</dbReference>
<dbReference type="Pfam" id="PF12852">
    <property type="entry name" value="Cupin_6"/>
    <property type="match status" value="1"/>
</dbReference>
<dbReference type="SMART" id="SM00342">
    <property type="entry name" value="HTH_ARAC"/>
    <property type="match status" value="1"/>
</dbReference>
<dbReference type="PANTHER" id="PTHR46796">
    <property type="entry name" value="HTH-TYPE TRANSCRIPTIONAL ACTIVATOR RHAS-RELATED"/>
    <property type="match status" value="1"/>
</dbReference>
<evidence type="ECO:0000259" key="4">
    <source>
        <dbReference type="PROSITE" id="PS01124"/>
    </source>
</evidence>
<sequence length="308" mass="33191">MSGDLLSDLLAPLRLHGVFHSRWLAHAPWGVSGERDDCALLHYVVTGSCTVELPGSAPVRLEPGDLAVFPHGSAHRLGDRPGGPAVPLAEVLPEREPGDVTTVEIPGPGPRTLMLCGGLHYDRAAAAPLYQALPPLLTLRSEQLHAHPLLGATLHRLAGEWDTAGPGAQLVALRAFEMVFVLALRAALDLGCPADQPILQALRHPGIAAALRAVHTRFAETWTLESLAAEAGMSRSAFAAAFRRMVGQAPMRHLTARRMQEAARLLTETRLPQHRISERVGYGSPVGFHLAFRQWYGVTPGDFRHQAG</sequence>
<dbReference type="Proteomes" id="UP001612741">
    <property type="component" value="Unassembled WGS sequence"/>
</dbReference>
<feature type="domain" description="HTH araC/xylS-type" evidence="4">
    <location>
        <begin position="208"/>
        <end position="306"/>
    </location>
</feature>
<reference evidence="5 6" key="1">
    <citation type="submission" date="2024-10" db="EMBL/GenBank/DDBJ databases">
        <title>The Natural Products Discovery Center: Release of the First 8490 Sequenced Strains for Exploring Actinobacteria Biosynthetic Diversity.</title>
        <authorList>
            <person name="Kalkreuter E."/>
            <person name="Kautsar S.A."/>
            <person name="Yang D."/>
            <person name="Bader C.D."/>
            <person name="Teijaro C.N."/>
            <person name="Fluegel L."/>
            <person name="Davis C.M."/>
            <person name="Simpson J.R."/>
            <person name="Lauterbach L."/>
            <person name="Steele A.D."/>
            <person name="Gui C."/>
            <person name="Meng S."/>
            <person name="Li G."/>
            <person name="Viehrig K."/>
            <person name="Ye F."/>
            <person name="Su P."/>
            <person name="Kiefer A.F."/>
            <person name="Nichols A."/>
            <person name="Cepeda A.J."/>
            <person name="Yan W."/>
            <person name="Fan B."/>
            <person name="Jiang Y."/>
            <person name="Adhikari A."/>
            <person name="Zheng C.-J."/>
            <person name="Schuster L."/>
            <person name="Cowan T.M."/>
            <person name="Smanski M.J."/>
            <person name="Chevrette M.G."/>
            <person name="De Carvalho L.P.S."/>
            <person name="Shen B."/>
        </authorList>
    </citation>
    <scope>NUCLEOTIDE SEQUENCE [LARGE SCALE GENOMIC DNA]</scope>
    <source>
        <strain evidence="5 6">NPDC050545</strain>
    </source>
</reference>
<name>A0ABW7Z6H3_9ACTN</name>
<accession>A0ABW7Z6H3</accession>
<keyword evidence="6" id="KW-1185">Reference proteome</keyword>
<protein>
    <submittedName>
        <fullName evidence="5">AraC family transcriptional regulator</fullName>
    </submittedName>
</protein>
<evidence type="ECO:0000256" key="1">
    <source>
        <dbReference type="ARBA" id="ARBA00023015"/>
    </source>
</evidence>
<keyword evidence="1" id="KW-0805">Transcription regulation</keyword>
<dbReference type="RefSeq" id="WP_397089537.1">
    <property type="nucleotide sequence ID" value="NZ_JBITGY010000012.1"/>
</dbReference>
<dbReference type="InterPro" id="IPR050204">
    <property type="entry name" value="AraC_XylS_family_regulators"/>
</dbReference>
<dbReference type="Gene3D" id="2.60.120.10">
    <property type="entry name" value="Jelly Rolls"/>
    <property type="match status" value="1"/>
</dbReference>
<dbReference type="EMBL" id="JBITGY010000012">
    <property type="protein sequence ID" value="MFI6503781.1"/>
    <property type="molecule type" value="Genomic_DNA"/>
</dbReference>
<keyword evidence="3" id="KW-0804">Transcription</keyword>
<dbReference type="InterPro" id="IPR037923">
    <property type="entry name" value="HTH-like"/>
</dbReference>
<dbReference type="InterPro" id="IPR018060">
    <property type="entry name" value="HTH_AraC"/>
</dbReference>
<evidence type="ECO:0000313" key="5">
    <source>
        <dbReference type="EMBL" id="MFI6503781.1"/>
    </source>
</evidence>
<dbReference type="PANTHER" id="PTHR46796:SF7">
    <property type="entry name" value="ARAC FAMILY TRANSCRIPTIONAL REGULATOR"/>
    <property type="match status" value="1"/>
</dbReference>
<proteinExistence type="predicted"/>
<dbReference type="SUPFAM" id="SSF51215">
    <property type="entry name" value="Regulatory protein AraC"/>
    <property type="match status" value="1"/>
</dbReference>
<organism evidence="5 6">
    <name type="scientific">Nonomuraea typhae</name>
    <dbReference type="NCBI Taxonomy" id="2603600"/>
    <lineage>
        <taxon>Bacteria</taxon>
        <taxon>Bacillati</taxon>
        <taxon>Actinomycetota</taxon>
        <taxon>Actinomycetes</taxon>
        <taxon>Streptosporangiales</taxon>
        <taxon>Streptosporangiaceae</taxon>
        <taxon>Nonomuraea</taxon>
    </lineage>
</organism>
<dbReference type="Pfam" id="PF12833">
    <property type="entry name" value="HTH_18"/>
    <property type="match status" value="1"/>
</dbReference>
<dbReference type="Gene3D" id="1.10.10.60">
    <property type="entry name" value="Homeodomain-like"/>
    <property type="match status" value="2"/>
</dbReference>
<dbReference type="PROSITE" id="PS01124">
    <property type="entry name" value="HTH_ARAC_FAMILY_2"/>
    <property type="match status" value="1"/>
</dbReference>
<gene>
    <name evidence="5" type="ORF">ACIBG2_40795</name>
</gene>
<evidence type="ECO:0000256" key="2">
    <source>
        <dbReference type="ARBA" id="ARBA00023125"/>
    </source>
</evidence>
<dbReference type="SUPFAM" id="SSF46689">
    <property type="entry name" value="Homeodomain-like"/>
    <property type="match status" value="2"/>
</dbReference>